<dbReference type="Pfam" id="PF02278">
    <property type="entry name" value="Lyase_8"/>
    <property type="match status" value="1"/>
</dbReference>
<keyword evidence="5" id="KW-0456">Lyase</keyword>
<dbReference type="SUPFAM" id="SSF48230">
    <property type="entry name" value="Chondroitin AC/alginate lyase"/>
    <property type="match status" value="1"/>
</dbReference>
<comment type="caution">
    <text evidence="12">The sequence shown here is derived from an EMBL/GenBank/DDBJ whole genome shotgun (WGS) entry which is preliminary data.</text>
</comment>
<organism evidence="12 13">
    <name type="scientific">Bacteroides nordii</name>
    <dbReference type="NCBI Taxonomy" id="291645"/>
    <lineage>
        <taxon>Bacteria</taxon>
        <taxon>Pseudomonadati</taxon>
        <taxon>Bacteroidota</taxon>
        <taxon>Bacteroidia</taxon>
        <taxon>Bacteroidales</taxon>
        <taxon>Bacteroidaceae</taxon>
        <taxon>Bacteroides</taxon>
    </lineage>
</organism>
<dbReference type="PANTHER" id="PTHR37322:SF3">
    <property type="entry name" value="CHONDROITIN SULFATE ABC EXOLYASE"/>
    <property type="match status" value="1"/>
</dbReference>
<evidence type="ECO:0000256" key="8">
    <source>
        <dbReference type="PIRSR" id="PIRSR034515-3"/>
    </source>
</evidence>
<dbReference type="InterPro" id="IPR008979">
    <property type="entry name" value="Galactose-bd-like_sf"/>
</dbReference>
<evidence type="ECO:0000313" key="13">
    <source>
        <dbReference type="Proteomes" id="UP000284379"/>
    </source>
</evidence>
<feature type="active site" description="Proton donor" evidence="6">
    <location>
        <position position="470"/>
    </location>
</feature>
<feature type="site" description="Important for catalytic activity against all substrates" evidence="7">
    <location>
        <position position="636"/>
    </location>
</feature>
<dbReference type="Pfam" id="PF09092">
    <property type="entry name" value="Lyase_N"/>
    <property type="match status" value="1"/>
</dbReference>
<dbReference type="CDD" id="cd01083">
    <property type="entry name" value="GAG_Lyase"/>
    <property type="match status" value="1"/>
</dbReference>
<dbReference type="SUPFAM" id="SSF49863">
    <property type="entry name" value="Hyaluronate lyase-like, C-terminal domain"/>
    <property type="match status" value="1"/>
</dbReference>
<evidence type="ECO:0000259" key="11">
    <source>
        <dbReference type="Pfam" id="PF09093"/>
    </source>
</evidence>
<dbReference type="GO" id="GO:0042597">
    <property type="term" value="C:periplasmic space"/>
    <property type="evidence" value="ECO:0007669"/>
    <property type="project" value="TreeGrafter"/>
</dbReference>
<dbReference type="PANTHER" id="PTHR37322">
    <property type="match status" value="1"/>
</dbReference>
<feature type="binding site" evidence="8">
    <location>
        <position position="36"/>
    </location>
    <ligand>
        <name>Ca(2+)</name>
        <dbReference type="ChEBI" id="CHEBI:29108"/>
    </ligand>
</feature>
<evidence type="ECO:0000256" key="6">
    <source>
        <dbReference type="PIRSR" id="PIRSR034515-1"/>
    </source>
</evidence>
<dbReference type="InterPro" id="IPR003159">
    <property type="entry name" value="Lyase_8_central_dom"/>
</dbReference>
<evidence type="ECO:0000256" key="3">
    <source>
        <dbReference type="ARBA" id="ARBA00011245"/>
    </source>
</evidence>
<proteinExistence type="inferred from homology"/>
<feature type="binding site" evidence="8">
    <location>
        <position position="63"/>
    </location>
    <ligand>
        <name>Ca(2+)</name>
        <dbReference type="ChEBI" id="CHEBI:29108"/>
    </ligand>
</feature>
<keyword evidence="4 8" id="KW-0106">Calcium</keyword>
<evidence type="ECO:0000259" key="10">
    <source>
        <dbReference type="Pfam" id="PF09092"/>
    </source>
</evidence>
<feature type="site" description="Important for catalytic activity against dermatan sulfate substrate" evidence="7">
    <location>
        <position position="353"/>
    </location>
</feature>
<feature type="active site" description="Proton acceptor" evidence="6">
    <location>
        <position position="463"/>
    </location>
</feature>
<dbReference type="Gene3D" id="2.60.220.10">
    <property type="entry name" value="Polysaccharide lyase family 8-like, C-terminal"/>
    <property type="match status" value="1"/>
</dbReference>
<dbReference type="Proteomes" id="UP000284379">
    <property type="component" value="Unassembled WGS sequence"/>
</dbReference>
<keyword evidence="8" id="KW-0479">Metal-binding</keyword>
<dbReference type="GO" id="GO:0005975">
    <property type="term" value="P:carbohydrate metabolic process"/>
    <property type="evidence" value="ECO:0007669"/>
    <property type="project" value="InterPro"/>
</dbReference>
<feature type="domain" description="Lyase N-terminal" evidence="10">
    <location>
        <begin position="29"/>
        <end position="192"/>
    </location>
</feature>
<dbReference type="InterPro" id="IPR011071">
    <property type="entry name" value="Lyase_8-like_C"/>
</dbReference>
<dbReference type="InterPro" id="IPR011013">
    <property type="entry name" value="Gal_mutarotase_sf_dom"/>
</dbReference>
<feature type="binding site" evidence="8">
    <location>
        <position position="60"/>
    </location>
    <ligand>
        <name>Ca(2+)</name>
        <dbReference type="ChEBI" id="CHEBI:29108"/>
    </ligand>
</feature>
<dbReference type="InterPro" id="IPR039174">
    <property type="entry name" value="Chondroitin_ABC_lyase"/>
</dbReference>
<evidence type="ECO:0000256" key="7">
    <source>
        <dbReference type="PIRSR" id="PIRSR034515-2"/>
    </source>
</evidence>
<evidence type="ECO:0000256" key="5">
    <source>
        <dbReference type="ARBA" id="ARBA00023239"/>
    </source>
</evidence>
<gene>
    <name evidence="12" type="ORF">DW888_06935</name>
</gene>
<comment type="cofactor">
    <cofactor evidence="1">
        <name>Ca(2+)</name>
        <dbReference type="ChEBI" id="CHEBI:29108"/>
    </cofactor>
</comment>
<evidence type="ECO:0000259" key="9">
    <source>
        <dbReference type="Pfam" id="PF02278"/>
    </source>
</evidence>
<evidence type="ECO:0000256" key="4">
    <source>
        <dbReference type="ARBA" id="ARBA00022837"/>
    </source>
</evidence>
<dbReference type="PIRSF" id="PIRSF034515">
    <property type="entry name" value="Chondroitinase"/>
    <property type="match status" value="1"/>
</dbReference>
<dbReference type="InterPro" id="IPR024200">
    <property type="entry name" value="Chondroitinase_ABC_I"/>
</dbReference>
<dbReference type="EMBL" id="QSGO01000004">
    <property type="protein sequence ID" value="RHB36555.1"/>
    <property type="molecule type" value="Genomic_DNA"/>
</dbReference>
<dbReference type="GO" id="GO:0005576">
    <property type="term" value="C:extracellular region"/>
    <property type="evidence" value="ECO:0007669"/>
    <property type="project" value="InterPro"/>
</dbReference>
<dbReference type="SUPFAM" id="SSF74650">
    <property type="entry name" value="Galactose mutarotase-like"/>
    <property type="match status" value="1"/>
</dbReference>
<dbReference type="Gene3D" id="1.50.10.100">
    <property type="entry name" value="Chondroitin AC/alginate lyase"/>
    <property type="match status" value="1"/>
</dbReference>
<feature type="binding site" evidence="8">
    <location>
        <position position="171"/>
    </location>
    <ligand>
        <name>Ca(2+)</name>
        <dbReference type="ChEBI" id="CHEBI:29108"/>
    </ligand>
</feature>
<comment type="similarity">
    <text evidence="2">Belongs to the polysaccharide lyase 8 family.</text>
</comment>
<dbReference type="AlphaFoldDB" id="A0A413VSG3"/>
<dbReference type="GO" id="GO:0046872">
    <property type="term" value="F:metal ion binding"/>
    <property type="evidence" value="ECO:0007669"/>
    <property type="project" value="UniProtKB-KW"/>
</dbReference>
<dbReference type="SUPFAM" id="SSF49785">
    <property type="entry name" value="Galactose-binding domain-like"/>
    <property type="match status" value="1"/>
</dbReference>
<feature type="domain" description="Lyase catalytic" evidence="11">
    <location>
        <begin position="214"/>
        <end position="568"/>
    </location>
</feature>
<dbReference type="InterPro" id="IPR015176">
    <property type="entry name" value="Lyase_N"/>
</dbReference>
<comment type="subunit">
    <text evidence="3">Monomer.</text>
</comment>
<name>A0A413VSG3_9BACE</name>
<reference evidence="12 13" key="1">
    <citation type="submission" date="2018-08" db="EMBL/GenBank/DDBJ databases">
        <title>A genome reference for cultivated species of the human gut microbiota.</title>
        <authorList>
            <person name="Zou Y."/>
            <person name="Xue W."/>
            <person name="Luo G."/>
        </authorList>
    </citation>
    <scope>NUCLEOTIDE SEQUENCE [LARGE SCALE GENOMIC DNA]</scope>
    <source>
        <strain evidence="12 13">AM40-30BH</strain>
    </source>
</reference>
<dbReference type="GO" id="GO:0034000">
    <property type="term" value="F:chondroitin-sulfate-ABC endolyase activity"/>
    <property type="evidence" value="ECO:0007669"/>
    <property type="project" value="InterPro"/>
</dbReference>
<accession>A0A413VSG3</accession>
<feature type="active site" description="Proton acceptor" evidence="6">
    <location>
        <position position="354"/>
    </location>
</feature>
<dbReference type="InterPro" id="IPR014718">
    <property type="entry name" value="GH-type_carb-bd"/>
</dbReference>
<feature type="domain" description="Polysaccharide lyase family 8 central" evidence="9">
    <location>
        <begin position="615"/>
        <end position="861"/>
    </location>
</feature>
<dbReference type="Gene3D" id="2.70.98.10">
    <property type="match status" value="1"/>
</dbReference>
<feature type="site" description="Important for catalytic activity against all substrates" evidence="7">
    <location>
        <position position="182"/>
    </location>
</feature>
<evidence type="ECO:0000256" key="1">
    <source>
        <dbReference type="ARBA" id="ARBA00001913"/>
    </source>
</evidence>
<feature type="site" description="Transition state stabilizer" evidence="7">
    <location>
        <position position="523"/>
    </location>
</feature>
<protein>
    <submittedName>
        <fullName evidence="12">Chondroitinase</fullName>
    </submittedName>
</protein>
<dbReference type="GO" id="GO:0006027">
    <property type="term" value="P:glycosaminoglycan catabolic process"/>
    <property type="evidence" value="ECO:0007669"/>
    <property type="project" value="InterPro"/>
</dbReference>
<dbReference type="Pfam" id="PF09093">
    <property type="entry name" value="Lyase_catalyt"/>
    <property type="match status" value="1"/>
</dbReference>
<dbReference type="GO" id="GO:0030246">
    <property type="term" value="F:carbohydrate binding"/>
    <property type="evidence" value="ECO:0007669"/>
    <property type="project" value="InterPro"/>
</dbReference>
<feature type="binding site" evidence="8">
    <location>
        <position position="34"/>
    </location>
    <ligand>
        <name>Ca(2+)</name>
        <dbReference type="ChEBI" id="CHEBI:29108"/>
    </ligand>
</feature>
<sequence length="1024" mass="116155">MKQSFMKLGAVFFLSLFGSVTLLAQLVKNDRMFSFEESQVPACISSESSKLSISPEHYKDGTHSLLWTFQPNATLSLKKDLKFEKKDPTGKDLYLSAFIVWIYNERPQDKKIEFEFLKDGKVCTSFPFGINFKGWRAAWVCYERDMQGAPEEGMNELRMVAPDVEGQLFIDHLITAIKVDARQQTADLQVPFVNAETTNHWLVVYKHSLFKPDIELTPVSEKQRRDMQLIEKRFRDMVYTSSMLSQKEIEMIRKKYDFYNISYKDGKVTGVPIFMVRASEAYERMFPDWDKDMLTKQGVEMRAYFDLMKRIAVAYNNASDDSVRAEMKDKFLAMYDHITDQGVAFGSCWGNIHHYGYSVRGLYLAYFLMKDVLREAGKLNEAERTLRWYAITNEVYPKPEVDGIDMDSFNTQTTGRIASILMMEDTPEKLQYLKSFSRWIDYGCRPALGLAGAFKKDGGAFHHRNNYPAYAVGGLEGASNMIYLFNHTDFAVSELAHQTVKKVLLTMRFYCNKLNFPLSMSGRHPDGKGKLIPMQYAVMALAGTPDGKADFDADMAAAYLRLVAGTSSTGEDPEYMPQFSNEEERRMAKILSDKGFRPEPDPQGNLAMGYGCVSVQRRSNWAAVVRGHSRYLWAAEHYLGANLYGRYLAHGSMQILTAAPGVVVTPDTSGWQEAGFDWNRIPGVTSIHLPFDDLQAKVYNVDTFSGMEEMLYSDEAFAGGLSQQHQNGNFGMKLHEHDKYNGSHRARKSFHFFDGVIVCLGSDIENTNGEYPTETTIFQLAVTDSAGHAYWKTYQGDGKVWIDHIGTGYYVPVAAKFEKKFPQYSRAQKVNKETKGDWVSLVIDHGKSPKGASYEYAVFPQTVVPVMKQFAKKPSYKVLQKDRNAHIVRDLKSNTTSYVLFETPSADLPKGLLMKADTSCLVMVHEEKGKALLTVAQPDLAFYRGPSDEAFDENGKRIERSIYSRPWINNDSEEIPVTVTLKGCWTVKETPACQVVSSDKNSTVIRFICKDGMSQDTELIPFKN</sequence>
<dbReference type="InterPro" id="IPR015177">
    <property type="entry name" value="Lyase_catalyt"/>
</dbReference>
<dbReference type="InterPro" id="IPR008929">
    <property type="entry name" value="Chondroitin_lyas"/>
</dbReference>
<dbReference type="Gene3D" id="2.60.120.430">
    <property type="entry name" value="Galactose-binding lectin"/>
    <property type="match status" value="1"/>
</dbReference>
<evidence type="ECO:0000313" key="12">
    <source>
        <dbReference type="EMBL" id="RHB36555.1"/>
    </source>
</evidence>
<evidence type="ECO:0000256" key="2">
    <source>
        <dbReference type="ARBA" id="ARBA00006699"/>
    </source>
</evidence>